<evidence type="ECO:0000313" key="2">
    <source>
        <dbReference type="EMBL" id="PSL01535.1"/>
    </source>
</evidence>
<dbReference type="InterPro" id="IPR036610">
    <property type="entry name" value="PEBP-like_sf"/>
</dbReference>
<comment type="similarity">
    <text evidence="1">Belongs to the UPF0098 family.</text>
</comment>
<proteinExistence type="inferred from homology"/>
<dbReference type="PANTHER" id="PTHR30289">
    <property type="entry name" value="UNCHARACTERIZED PROTEIN YBCL-RELATED"/>
    <property type="match status" value="1"/>
</dbReference>
<evidence type="ECO:0008006" key="4">
    <source>
        <dbReference type="Google" id="ProtNLM"/>
    </source>
</evidence>
<dbReference type="InterPro" id="IPR005247">
    <property type="entry name" value="YbhB_YbcL/LppC-like"/>
</dbReference>
<dbReference type="SUPFAM" id="SSF49777">
    <property type="entry name" value="PEBP-like"/>
    <property type="match status" value="1"/>
</dbReference>
<dbReference type="Proteomes" id="UP000243528">
    <property type="component" value="Unassembled WGS sequence"/>
</dbReference>
<dbReference type="NCBIfam" id="TIGR00481">
    <property type="entry name" value="YbhB/YbcL family Raf kinase inhibitor-like protein"/>
    <property type="match status" value="1"/>
</dbReference>
<dbReference type="CDD" id="cd00865">
    <property type="entry name" value="PEBP_bact_arch"/>
    <property type="match status" value="1"/>
</dbReference>
<keyword evidence="3" id="KW-1185">Reference proteome</keyword>
<dbReference type="InterPro" id="IPR008914">
    <property type="entry name" value="PEBP"/>
</dbReference>
<organism evidence="2 3">
    <name type="scientific">Haloactinopolyspora alba</name>
    <dbReference type="NCBI Taxonomy" id="648780"/>
    <lineage>
        <taxon>Bacteria</taxon>
        <taxon>Bacillati</taxon>
        <taxon>Actinomycetota</taxon>
        <taxon>Actinomycetes</taxon>
        <taxon>Jiangellales</taxon>
        <taxon>Jiangellaceae</taxon>
        <taxon>Haloactinopolyspora</taxon>
    </lineage>
</organism>
<dbReference type="PANTHER" id="PTHR30289:SF1">
    <property type="entry name" value="PEBP (PHOSPHATIDYLETHANOLAMINE-BINDING PROTEIN) FAMILY PROTEIN"/>
    <property type="match status" value="1"/>
</dbReference>
<dbReference type="Gene3D" id="3.90.280.10">
    <property type="entry name" value="PEBP-like"/>
    <property type="match status" value="1"/>
</dbReference>
<dbReference type="AlphaFoldDB" id="A0A2P8DWD8"/>
<gene>
    <name evidence="2" type="ORF">CLV30_11323</name>
</gene>
<reference evidence="2 3" key="1">
    <citation type="submission" date="2018-03" db="EMBL/GenBank/DDBJ databases">
        <title>Genomic Encyclopedia of Archaeal and Bacterial Type Strains, Phase II (KMG-II): from individual species to whole genera.</title>
        <authorList>
            <person name="Goeker M."/>
        </authorList>
    </citation>
    <scope>NUCLEOTIDE SEQUENCE [LARGE SCALE GENOMIC DNA]</scope>
    <source>
        <strain evidence="2 3">DSM 45211</strain>
    </source>
</reference>
<sequence>MSGLAGGGYVPGMTGIQLRSPDFDDHGTIPARHGRDGENVSPSLEWVGIPAETSELLLVCEDPDAPGGSFLHWLVTGIDPHVVGVPEHETPAGGRSWPNGFGDDGWGGPAPPPGDDPHRYVFTVYALSAPADLPATPTVEDIYRAADAAMLERGTLVGLFQR</sequence>
<name>A0A2P8DWD8_9ACTN</name>
<evidence type="ECO:0000313" key="3">
    <source>
        <dbReference type="Proteomes" id="UP000243528"/>
    </source>
</evidence>
<evidence type="ECO:0000256" key="1">
    <source>
        <dbReference type="ARBA" id="ARBA00007120"/>
    </source>
</evidence>
<accession>A0A2P8DWD8</accession>
<comment type="caution">
    <text evidence="2">The sequence shown here is derived from an EMBL/GenBank/DDBJ whole genome shotgun (WGS) entry which is preliminary data.</text>
</comment>
<dbReference type="EMBL" id="PYGE01000013">
    <property type="protein sequence ID" value="PSL01535.1"/>
    <property type="molecule type" value="Genomic_DNA"/>
</dbReference>
<protein>
    <recommendedName>
        <fullName evidence="4">PBP family phospholipid-binding protein</fullName>
    </recommendedName>
</protein>
<dbReference type="Pfam" id="PF01161">
    <property type="entry name" value="PBP"/>
    <property type="match status" value="1"/>
</dbReference>